<proteinExistence type="predicted"/>
<evidence type="ECO:0008006" key="3">
    <source>
        <dbReference type="Google" id="ProtNLM"/>
    </source>
</evidence>
<organism evidence="1 2">
    <name type="scientific">Brevundimonas halotolerans</name>
    <dbReference type="NCBI Taxonomy" id="69670"/>
    <lineage>
        <taxon>Bacteria</taxon>
        <taxon>Pseudomonadati</taxon>
        <taxon>Pseudomonadota</taxon>
        <taxon>Alphaproteobacteria</taxon>
        <taxon>Caulobacterales</taxon>
        <taxon>Caulobacteraceae</taxon>
        <taxon>Brevundimonas</taxon>
    </lineage>
</organism>
<dbReference type="Pfam" id="PF07310">
    <property type="entry name" value="PAS_5"/>
    <property type="match status" value="1"/>
</dbReference>
<dbReference type="InterPro" id="IPR009922">
    <property type="entry name" value="DUF1457"/>
</dbReference>
<sequence length="175" mass="19344">MFHTETTRLIETWSALPGASRIPDRRDLDALSLGPLVTRLFLLDYRPQASRIRLAGDWIEALHGRPLSGHAWRDLWDHASLPLVESALAQCLQEIRPVILTGDCPRLPGGIEMPLVPLRGPSSRADRIVGLYRPRGFGQPVSRPPTRLSAHASLAVGEPPRARPQLIALQGRRVA</sequence>
<reference evidence="1 2" key="1">
    <citation type="submission" date="2020-08" db="EMBL/GenBank/DDBJ databases">
        <title>Genomic Encyclopedia of Type Strains, Phase IV (KMG-IV): sequencing the most valuable type-strain genomes for metagenomic binning, comparative biology and taxonomic classification.</title>
        <authorList>
            <person name="Goeker M."/>
        </authorList>
    </citation>
    <scope>NUCLEOTIDE SEQUENCE [LARGE SCALE GENOMIC DNA]</scope>
    <source>
        <strain evidence="1 2">DSM 24448</strain>
    </source>
</reference>
<name>A0A7W9A1V1_9CAUL</name>
<evidence type="ECO:0000313" key="1">
    <source>
        <dbReference type="EMBL" id="MBB5659836.1"/>
    </source>
</evidence>
<keyword evidence="2" id="KW-1185">Reference proteome</keyword>
<dbReference type="EMBL" id="JACIJB010000001">
    <property type="protein sequence ID" value="MBB5659836.1"/>
    <property type="molecule type" value="Genomic_DNA"/>
</dbReference>
<dbReference type="RefSeq" id="WP_164461919.1">
    <property type="nucleotide sequence ID" value="NZ_JACIJB010000001.1"/>
</dbReference>
<accession>A0A7W9A1V1</accession>
<dbReference type="Proteomes" id="UP000548978">
    <property type="component" value="Unassembled WGS sequence"/>
</dbReference>
<dbReference type="AlphaFoldDB" id="A0A7W9A1V1"/>
<evidence type="ECO:0000313" key="2">
    <source>
        <dbReference type="Proteomes" id="UP000548978"/>
    </source>
</evidence>
<protein>
    <recommendedName>
        <fullName evidence="3">PAS domain-containing protein</fullName>
    </recommendedName>
</protein>
<comment type="caution">
    <text evidence="1">The sequence shown here is derived from an EMBL/GenBank/DDBJ whole genome shotgun (WGS) entry which is preliminary data.</text>
</comment>
<gene>
    <name evidence="1" type="ORF">FHS65_000554</name>
</gene>